<name>A0ACB8W7F0_9TELE</name>
<reference evidence="1" key="1">
    <citation type="submission" date="2022-04" db="EMBL/GenBank/DDBJ databases">
        <title>Jade perch genome.</title>
        <authorList>
            <person name="Chao B."/>
        </authorList>
    </citation>
    <scope>NUCLEOTIDE SEQUENCE</scope>
    <source>
        <strain evidence="1">CB-2022</strain>
    </source>
</reference>
<evidence type="ECO:0000313" key="2">
    <source>
        <dbReference type="Proteomes" id="UP000831701"/>
    </source>
</evidence>
<comment type="caution">
    <text evidence="1">The sequence shown here is derived from an EMBL/GenBank/DDBJ whole genome shotgun (WGS) entry which is preliminary data.</text>
</comment>
<dbReference type="Proteomes" id="UP000831701">
    <property type="component" value="Chromosome 13"/>
</dbReference>
<sequence length="628" mass="70187">MPGCFPSCLIIGSVASCSFQKLRGVPPLPPNITHLYLERNHINEINSTSLSGLEELQDLDLGRQNVPLVIRSGAFSRQRHLRRLVLGFNIGLQLEPQAFVGLSGLQSLHLDFCSLQDSILKENYLEPLSSLETLNLFGNNIKTLQPAAFFANMTHLKVLNLKLTKIDKICESDLAGFQGKHFRFLNLDSVHLKALFNKEFDWQKCGNPFRRMSFQTLDLSHNGFSADTAKQFFRSIEGTKISHLKLSGPMGKGFSFNNLPDPDHSTFEGLKNSSVQTLDLSKNWIFALQKGVFSQLREVKMINVSQNRINQIHREAFEGLQGHLQILNLSHNLLGEIHSYTFASLTNLRVLDLSHNHIGVLGFGSFGGLPNLQLLDLTGNSLRKLGFPASLPNLDYLLLNDNKLMSSSVDSLTMFAGNVMHLSIQGNRLTDLTNVYTFLAQLKRLKHLFYGGNTIRWCTFSRQVSVAGLSNFQTLDLHSSSLQSLWSQGGCLNLFDNLGHVSTLSLSSNALQSLPQGVFKGLTSLVQMDLSSNALTYLQPDVLPRSLKVLDLSNNFIASPDPAALRSLSFLNLKMNRFHCDPNLGSFLTWLNKTNVTFLSPVKKFRCEFPSSFYNVFLLDYSAQLTQQ</sequence>
<accession>A0ACB8W7F0</accession>
<keyword evidence="2" id="KW-1185">Reference proteome</keyword>
<protein>
    <submittedName>
        <fullName evidence="1">Uncharacterized protein</fullName>
    </submittedName>
</protein>
<dbReference type="EMBL" id="CM041543">
    <property type="protein sequence ID" value="KAI3363646.1"/>
    <property type="molecule type" value="Genomic_DNA"/>
</dbReference>
<gene>
    <name evidence="1" type="ORF">L3Q82_001278</name>
</gene>
<proteinExistence type="predicted"/>
<organism evidence="1 2">
    <name type="scientific">Scortum barcoo</name>
    <name type="common">barcoo grunter</name>
    <dbReference type="NCBI Taxonomy" id="214431"/>
    <lineage>
        <taxon>Eukaryota</taxon>
        <taxon>Metazoa</taxon>
        <taxon>Chordata</taxon>
        <taxon>Craniata</taxon>
        <taxon>Vertebrata</taxon>
        <taxon>Euteleostomi</taxon>
        <taxon>Actinopterygii</taxon>
        <taxon>Neopterygii</taxon>
        <taxon>Teleostei</taxon>
        <taxon>Neoteleostei</taxon>
        <taxon>Acanthomorphata</taxon>
        <taxon>Eupercaria</taxon>
        <taxon>Centrarchiformes</taxon>
        <taxon>Terapontoidei</taxon>
        <taxon>Terapontidae</taxon>
        <taxon>Scortum</taxon>
    </lineage>
</organism>
<evidence type="ECO:0000313" key="1">
    <source>
        <dbReference type="EMBL" id="KAI3363646.1"/>
    </source>
</evidence>